<sequence length="132" mass="14645">MQHFMSHTAITFRSIHGLMKLLEQQAALNDLVASFIDDLGTTSPLTTKSIGNLDTSTHVISGLYAIFISSVQEFLSGLATWMDALIEEADDVDQNNLHRDISLVYVTACDRINSIYVHHDHNNNPFADPTSL</sequence>
<protein>
    <submittedName>
        <fullName evidence="1">Uncharacterized protein</fullName>
    </submittedName>
</protein>
<gene>
    <name evidence="1" type="ORF">CSSPJE1EN1_LOCUS20356</name>
</gene>
<dbReference type="Proteomes" id="UP001497444">
    <property type="component" value="Chromosome 6"/>
</dbReference>
<evidence type="ECO:0000313" key="1">
    <source>
        <dbReference type="EMBL" id="CAK9274878.1"/>
    </source>
</evidence>
<name>A0ABP0X6Z7_9BRYO</name>
<reference evidence="1" key="1">
    <citation type="submission" date="2024-02" db="EMBL/GenBank/DDBJ databases">
        <authorList>
            <consortium name="ELIXIR-Norway"/>
            <consortium name="Elixir Norway"/>
        </authorList>
    </citation>
    <scope>NUCLEOTIDE SEQUENCE</scope>
</reference>
<proteinExistence type="predicted"/>
<organism evidence="1 2">
    <name type="scientific">Sphagnum jensenii</name>
    <dbReference type="NCBI Taxonomy" id="128206"/>
    <lineage>
        <taxon>Eukaryota</taxon>
        <taxon>Viridiplantae</taxon>
        <taxon>Streptophyta</taxon>
        <taxon>Embryophyta</taxon>
        <taxon>Bryophyta</taxon>
        <taxon>Sphagnophytina</taxon>
        <taxon>Sphagnopsida</taxon>
        <taxon>Sphagnales</taxon>
        <taxon>Sphagnaceae</taxon>
        <taxon>Sphagnum</taxon>
    </lineage>
</organism>
<dbReference type="EMBL" id="OZ020101">
    <property type="protein sequence ID" value="CAK9274878.1"/>
    <property type="molecule type" value="Genomic_DNA"/>
</dbReference>
<accession>A0ABP0X6Z7</accession>
<keyword evidence="2" id="KW-1185">Reference proteome</keyword>
<evidence type="ECO:0000313" key="2">
    <source>
        <dbReference type="Proteomes" id="UP001497444"/>
    </source>
</evidence>